<keyword evidence="3" id="KW-0731">Sigma factor</keyword>
<comment type="similarity">
    <text evidence="1">Belongs to the sigma-70 factor family. ECF subfamily.</text>
</comment>
<dbReference type="EMBL" id="VHSH01000001">
    <property type="protein sequence ID" value="TQV83180.1"/>
    <property type="molecule type" value="Genomic_DNA"/>
</dbReference>
<gene>
    <name evidence="7" type="ORF">FKG95_00840</name>
</gene>
<keyword evidence="8" id="KW-1185">Reference proteome</keyword>
<accession>A0A545U124</accession>
<organism evidence="7 8">
    <name type="scientific">Denitrobaculum tricleocarpae</name>
    <dbReference type="NCBI Taxonomy" id="2591009"/>
    <lineage>
        <taxon>Bacteria</taxon>
        <taxon>Pseudomonadati</taxon>
        <taxon>Pseudomonadota</taxon>
        <taxon>Alphaproteobacteria</taxon>
        <taxon>Rhodospirillales</taxon>
        <taxon>Rhodospirillaceae</taxon>
        <taxon>Denitrobaculum</taxon>
    </lineage>
</organism>
<evidence type="ECO:0000256" key="4">
    <source>
        <dbReference type="ARBA" id="ARBA00023125"/>
    </source>
</evidence>
<dbReference type="OrthoDB" id="9780326at2"/>
<dbReference type="SUPFAM" id="SSF88659">
    <property type="entry name" value="Sigma3 and sigma4 domains of RNA polymerase sigma factors"/>
    <property type="match status" value="1"/>
</dbReference>
<sequence>MNTSDSELALQAGNGDSAAFQVLLERHYDGIYRIAYRFTGVREDAEDIAQAVCTSLAVKLRSFKGEARFTTWLYRIVVNAAQDLRRRQGATSRLHAAYGEVSELMRGAEADAARELNWLYDALQRVGQDLRETAVLVLAEGLTHAEAADILEIKESTVSWRMHELRKELKAMVKAEA</sequence>
<dbReference type="InterPro" id="IPR013324">
    <property type="entry name" value="RNA_pol_sigma_r3/r4-like"/>
</dbReference>
<dbReference type="SUPFAM" id="SSF88946">
    <property type="entry name" value="Sigma2 domain of RNA polymerase sigma factors"/>
    <property type="match status" value="1"/>
</dbReference>
<dbReference type="InterPro" id="IPR036388">
    <property type="entry name" value="WH-like_DNA-bd_sf"/>
</dbReference>
<dbReference type="Pfam" id="PF04542">
    <property type="entry name" value="Sigma70_r2"/>
    <property type="match status" value="1"/>
</dbReference>
<dbReference type="PANTHER" id="PTHR43133">
    <property type="entry name" value="RNA POLYMERASE ECF-TYPE SIGMA FACTO"/>
    <property type="match status" value="1"/>
</dbReference>
<keyword evidence="5" id="KW-0804">Transcription</keyword>
<dbReference type="NCBIfam" id="TIGR02937">
    <property type="entry name" value="sigma70-ECF"/>
    <property type="match status" value="1"/>
</dbReference>
<evidence type="ECO:0000256" key="2">
    <source>
        <dbReference type="ARBA" id="ARBA00023015"/>
    </source>
</evidence>
<feature type="domain" description="RNA polymerase sigma-70 region 2" evidence="6">
    <location>
        <begin position="23"/>
        <end position="89"/>
    </location>
</feature>
<evidence type="ECO:0000313" key="8">
    <source>
        <dbReference type="Proteomes" id="UP000315252"/>
    </source>
</evidence>
<dbReference type="InterPro" id="IPR007627">
    <property type="entry name" value="RNA_pol_sigma70_r2"/>
</dbReference>
<dbReference type="InterPro" id="IPR013325">
    <property type="entry name" value="RNA_pol_sigma_r2"/>
</dbReference>
<dbReference type="AlphaFoldDB" id="A0A545U124"/>
<dbReference type="GO" id="GO:0003677">
    <property type="term" value="F:DNA binding"/>
    <property type="evidence" value="ECO:0007669"/>
    <property type="project" value="UniProtKB-KW"/>
</dbReference>
<reference evidence="7 8" key="1">
    <citation type="submission" date="2019-06" db="EMBL/GenBank/DDBJ databases">
        <title>Whole genome sequence for Rhodospirillaceae sp. R148.</title>
        <authorList>
            <person name="Wang G."/>
        </authorList>
    </citation>
    <scope>NUCLEOTIDE SEQUENCE [LARGE SCALE GENOMIC DNA]</scope>
    <source>
        <strain evidence="7 8">R148</strain>
    </source>
</reference>
<dbReference type="GO" id="GO:0016987">
    <property type="term" value="F:sigma factor activity"/>
    <property type="evidence" value="ECO:0007669"/>
    <property type="project" value="UniProtKB-KW"/>
</dbReference>
<dbReference type="PANTHER" id="PTHR43133:SF8">
    <property type="entry name" value="RNA POLYMERASE SIGMA FACTOR HI_1459-RELATED"/>
    <property type="match status" value="1"/>
</dbReference>
<name>A0A545U124_9PROT</name>
<dbReference type="Gene3D" id="1.10.10.10">
    <property type="entry name" value="Winged helix-like DNA-binding domain superfamily/Winged helix DNA-binding domain"/>
    <property type="match status" value="1"/>
</dbReference>
<dbReference type="InterPro" id="IPR039425">
    <property type="entry name" value="RNA_pol_sigma-70-like"/>
</dbReference>
<evidence type="ECO:0000256" key="1">
    <source>
        <dbReference type="ARBA" id="ARBA00010641"/>
    </source>
</evidence>
<dbReference type="GO" id="GO:0006352">
    <property type="term" value="P:DNA-templated transcription initiation"/>
    <property type="evidence" value="ECO:0007669"/>
    <property type="project" value="InterPro"/>
</dbReference>
<proteinExistence type="inferred from homology"/>
<dbReference type="InterPro" id="IPR014284">
    <property type="entry name" value="RNA_pol_sigma-70_dom"/>
</dbReference>
<evidence type="ECO:0000259" key="6">
    <source>
        <dbReference type="Pfam" id="PF04542"/>
    </source>
</evidence>
<dbReference type="RefSeq" id="WP_142894208.1">
    <property type="nucleotide sequence ID" value="NZ_ML660052.1"/>
</dbReference>
<protein>
    <submittedName>
        <fullName evidence="7">RNA polymerase sigma factor</fullName>
    </submittedName>
</protein>
<evidence type="ECO:0000256" key="5">
    <source>
        <dbReference type="ARBA" id="ARBA00023163"/>
    </source>
</evidence>
<dbReference type="Proteomes" id="UP000315252">
    <property type="component" value="Unassembled WGS sequence"/>
</dbReference>
<keyword evidence="2" id="KW-0805">Transcription regulation</keyword>
<evidence type="ECO:0000256" key="3">
    <source>
        <dbReference type="ARBA" id="ARBA00023082"/>
    </source>
</evidence>
<keyword evidence="4" id="KW-0238">DNA-binding</keyword>
<dbReference type="Gene3D" id="1.10.1740.10">
    <property type="match status" value="1"/>
</dbReference>
<evidence type="ECO:0000313" key="7">
    <source>
        <dbReference type="EMBL" id="TQV83180.1"/>
    </source>
</evidence>
<comment type="caution">
    <text evidence="7">The sequence shown here is derived from an EMBL/GenBank/DDBJ whole genome shotgun (WGS) entry which is preliminary data.</text>
</comment>